<dbReference type="EMBL" id="PDOF01000004">
    <property type="protein sequence ID" value="PYZ95626.1"/>
    <property type="molecule type" value="Genomic_DNA"/>
</dbReference>
<comment type="subcellular location">
    <subcellularLocation>
        <location evidence="1 8">Cell membrane</location>
        <topology evidence="1 8">Peripheral membrane protein</topology>
    </subcellularLocation>
</comment>
<dbReference type="PANTHER" id="PTHR43553:SF27">
    <property type="entry name" value="ENERGY-COUPLING FACTOR TRANSPORTER ATP-BINDING PROTEIN ECFA2"/>
    <property type="match status" value="1"/>
</dbReference>
<dbReference type="GO" id="GO:0042626">
    <property type="term" value="F:ATPase-coupled transmembrane transporter activity"/>
    <property type="evidence" value="ECO:0007669"/>
    <property type="project" value="TreeGrafter"/>
</dbReference>
<keyword evidence="4 8" id="KW-0547">Nucleotide-binding</keyword>
<dbReference type="PROSITE" id="PS50893">
    <property type="entry name" value="ABC_TRANSPORTER_2"/>
    <property type="match status" value="1"/>
</dbReference>
<dbReference type="InterPro" id="IPR027417">
    <property type="entry name" value="P-loop_NTPase"/>
</dbReference>
<dbReference type="SMART" id="SM00382">
    <property type="entry name" value="AAA"/>
    <property type="match status" value="1"/>
</dbReference>
<dbReference type="RefSeq" id="WP_110521749.1">
    <property type="nucleotide sequence ID" value="NZ_PDOF01000004.1"/>
</dbReference>
<dbReference type="GO" id="GO:0016887">
    <property type="term" value="F:ATP hydrolysis activity"/>
    <property type="evidence" value="ECO:0007669"/>
    <property type="project" value="InterPro"/>
</dbReference>
<dbReference type="InterPro" id="IPR017871">
    <property type="entry name" value="ABC_transporter-like_CS"/>
</dbReference>
<evidence type="ECO:0000259" key="9">
    <source>
        <dbReference type="PROSITE" id="PS50893"/>
    </source>
</evidence>
<dbReference type="SUPFAM" id="SSF52540">
    <property type="entry name" value="P-loop containing nucleoside triphosphate hydrolases"/>
    <property type="match status" value="1"/>
</dbReference>
<dbReference type="EC" id="7.-.-.-" evidence="8"/>
<evidence type="ECO:0000256" key="4">
    <source>
        <dbReference type="ARBA" id="ARBA00022741"/>
    </source>
</evidence>
<comment type="subunit">
    <text evidence="8">Forms a stable energy-coupling factor (ECF) transporter complex composed of 2 membrane-embedded substrate-binding proteins (S component), 2 ATP-binding proteins (A component) and 2 transmembrane proteins (T component).</text>
</comment>
<keyword evidence="7 8" id="KW-0472">Membrane</keyword>
<comment type="caution">
    <text evidence="10">The sequence shown here is derived from an EMBL/GenBank/DDBJ whole genome shotgun (WGS) entry which is preliminary data.</text>
</comment>
<dbReference type="AlphaFoldDB" id="A0A2W0H4T2"/>
<dbReference type="OrthoDB" id="9784332at2"/>
<dbReference type="Gene3D" id="3.40.50.300">
    <property type="entry name" value="P-loop containing nucleotide triphosphate hydrolases"/>
    <property type="match status" value="1"/>
</dbReference>
<dbReference type="InterPro" id="IPR050095">
    <property type="entry name" value="ECF_ABC_transporter_ATP-bd"/>
</dbReference>
<evidence type="ECO:0000313" key="11">
    <source>
        <dbReference type="Proteomes" id="UP000248066"/>
    </source>
</evidence>
<dbReference type="GO" id="GO:0015087">
    <property type="term" value="F:cobalt ion transmembrane transporter activity"/>
    <property type="evidence" value="ECO:0007669"/>
    <property type="project" value="UniProtKB-ARBA"/>
</dbReference>
<dbReference type="InterPro" id="IPR003593">
    <property type="entry name" value="AAA+_ATPase"/>
</dbReference>
<dbReference type="PANTHER" id="PTHR43553">
    <property type="entry name" value="HEAVY METAL TRANSPORTER"/>
    <property type="match status" value="1"/>
</dbReference>
<dbReference type="InterPro" id="IPR030946">
    <property type="entry name" value="EcfA2"/>
</dbReference>
<dbReference type="GO" id="GO:0043190">
    <property type="term" value="C:ATP-binding cassette (ABC) transporter complex"/>
    <property type="evidence" value="ECO:0007669"/>
    <property type="project" value="TreeGrafter"/>
</dbReference>
<evidence type="ECO:0000256" key="7">
    <source>
        <dbReference type="ARBA" id="ARBA00023136"/>
    </source>
</evidence>
<dbReference type="Pfam" id="PF00005">
    <property type="entry name" value="ABC_tran"/>
    <property type="match status" value="1"/>
</dbReference>
<proteinExistence type="inferred from homology"/>
<evidence type="ECO:0000313" key="10">
    <source>
        <dbReference type="EMBL" id="PYZ95626.1"/>
    </source>
</evidence>
<dbReference type="PROSITE" id="PS00211">
    <property type="entry name" value="ABC_TRANSPORTER_1"/>
    <property type="match status" value="1"/>
</dbReference>
<evidence type="ECO:0000256" key="5">
    <source>
        <dbReference type="ARBA" id="ARBA00022840"/>
    </source>
</evidence>
<dbReference type="FunFam" id="3.40.50.300:FF:000224">
    <property type="entry name" value="Energy-coupling factor transporter ATP-binding protein EcfA"/>
    <property type="match status" value="1"/>
</dbReference>
<protein>
    <recommendedName>
        <fullName evidence="8">Energy-coupling factor transporter ATP-binding protein EcfA2</fullName>
        <ecNumber evidence="8">7.-.-.-</ecNumber>
    </recommendedName>
</protein>
<evidence type="ECO:0000256" key="8">
    <source>
        <dbReference type="RuleBase" id="RU365104"/>
    </source>
</evidence>
<reference evidence="10 11" key="1">
    <citation type="submission" date="2017-10" db="EMBL/GenBank/DDBJ databases">
        <title>Bacillus sp. nov., a halophilic bacterium isolated from a Yangshapao Lake.</title>
        <authorList>
            <person name="Wang H."/>
        </authorList>
    </citation>
    <scope>NUCLEOTIDE SEQUENCE [LARGE SCALE GENOMIC DNA]</scope>
    <source>
        <strain evidence="10 11">YSP-3</strain>
    </source>
</reference>
<comment type="function">
    <text evidence="8">ATP-binding (A) component of a common energy-coupling factor (ECF) ABC-transporter complex.</text>
</comment>
<evidence type="ECO:0000256" key="2">
    <source>
        <dbReference type="ARBA" id="ARBA00022448"/>
    </source>
</evidence>
<name>A0A2W0H4T2_9BACI</name>
<evidence type="ECO:0000256" key="3">
    <source>
        <dbReference type="ARBA" id="ARBA00022475"/>
    </source>
</evidence>
<keyword evidence="6" id="KW-1278">Translocase</keyword>
<keyword evidence="5 8" id="KW-0067">ATP-binding</keyword>
<dbReference type="Proteomes" id="UP000248066">
    <property type="component" value="Unassembled WGS sequence"/>
</dbReference>
<keyword evidence="2 8" id="KW-0813">Transport</keyword>
<sequence length="289" mass="31609">MHIKAQDLGFIYGKGTPFEKKALSDVNVDIPPGSRVAVVGHTGSGKSTLVQHLNGLLIPTEGSVTAGEVRISPGTKQKELYRLRRRVGMVFQYPEHQLFEETVEKDISFAPRNFGVKETEIRSRIQAAVAAAGLDDSILERSPFELSGGQMRRVAIAGVLAGEPDVLILDEPAAGLDPKGRRQMMKMFSDWQKAAAARSYILVTHHMEDAAKYADFIYVMNGGTVVMEGQPSVVFLERNRLLEIGLDVPMPVRILMALGHSSPHSLTTYEADETAAEIVRLLRGEGASQ</sequence>
<dbReference type="InterPro" id="IPR015856">
    <property type="entry name" value="ABC_transpr_CbiO/EcfA_su"/>
</dbReference>
<comment type="similarity">
    <text evidence="8">Belongs to the ABC transporter superfamily. Energy-coupling factor EcfA family.</text>
</comment>
<dbReference type="CDD" id="cd03225">
    <property type="entry name" value="ABC_cobalt_CbiO_domain1"/>
    <property type="match status" value="1"/>
</dbReference>
<evidence type="ECO:0000256" key="1">
    <source>
        <dbReference type="ARBA" id="ARBA00004202"/>
    </source>
</evidence>
<gene>
    <name evidence="10" type="ORF">CR205_19115</name>
</gene>
<feature type="domain" description="ABC transporter" evidence="9">
    <location>
        <begin position="3"/>
        <end position="247"/>
    </location>
</feature>
<dbReference type="NCBIfam" id="TIGR04521">
    <property type="entry name" value="ECF_ATPase_2"/>
    <property type="match status" value="1"/>
</dbReference>
<evidence type="ECO:0000256" key="6">
    <source>
        <dbReference type="ARBA" id="ARBA00022967"/>
    </source>
</evidence>
<dbReference type="InterPro" id="IPR003439">
    <property type="entry name" value="ABC_transporter-like_ATP-bd"/>
</dbReference>
<keyword evidence="3 8" id="KW-1003">Cell membrane</keyword>
<accession>A0A2W0H4T2</accession>
<organism evidence="10 11">
    <name type="scientific">Alteribacter lacisalsi</name>
    <dbReference type="NCBI Taxonomy" id="2045244"/>
    <lineage>
        <taxon>Bacteria</taxon>
        <taxon>Bacillati</taxon>
        <taxon>Bacillota</taxon>
        <taxon>Bacilli</taxon>
        <taxon>Bacillales</taxon>
        <taxon>Bacillaceae</taxon>
        <taxon>Alteribacter</taxon>
    </lineage>
</organism>
<dbReference type="GO" id="GO:0005524">
    <property type="term" value="F:ATP binding"/>
    <property type="evidence" value="ECO:0007669"/>
    <property type="project" value="UniProtKB-UniRule"/>
</dbReference>
<keyword evidence="11" id="KW-1185">Reference proteome</keyword>